<protein>
    <recommendedName>
        <fullName evidence="3">CNNM transmembrane domain-containing protein</fullName>
    </recommendedName>
</protein>
<keyword evidence="1 2" id="KW-0812">Transmembrane</keyword>
<dbReference type="InterPro" id="IPR002550">
    <property type="entry name" value="CNNM"/>
</dbReference>
<evidence type="ECO:0000256" key="2">
    <source>
        <dbReference type="SAM" id="Phobius"/>
    </source>
</evidence>
<dbReference type="GO" id="GO:0016020">
    <property type="term" value="C:membrane"/>
    <property type="evidence" value="ECO:0007669"/>
    <property type="project" value="UniProtKB-UniRule"/>
</dbReference>
<dbReference type="InterPro" id="IPR045095">
    <property type="entry name" value="ACDP"/>
</dbReference>
<proteinExistence type="predicted"/>
<evidence type="ECO:0000259" key="3">
    <source>
        <dbReference type="PROSITE" id="PS51846"/>
    </source>
</evidence>
<gene>
    <name evidence="4" type="ORF">XM47_13725</name>
</gene>
<keyword evidence="1 2" id="KW-1133">Transmembrane helix</keyword>
<sequence length="337" mass="37623">MFSGLNLAFFSLSRLQLEVEATNGDKAAQKILRLREDSNFLLTTILWGNVGINVLLTLLSDSALAGFVAFAFSTGFITIFGEILPQAYFSRNALRMASILSPVLFFYQILLFPVAKPCALILDGWLGKEGIDYLREKDLRRVIKKHVEADEADVDHVEGIGALNFLAIDDIKVSQEGELIDPESIIKLPTKVDLPIFPEITRDSNDPLLRQINKSGRNWVILTSESDEPHLILDADGALRAALYNLDEPFDLYDYCHRPLVITDPNLTVGDVIWHLKAKEEHDKHHDAAIEFDAVLVWSDKPRIITGADILGRLLKGITPQNNLSNSKEATEIIAHT</sequence>
<evidence type="ECO:0000313" key="4">
    <source>
        <dbReference type="EMBL" id="KMT64574.1"/>
    </source>
</evidence>
<accession>A0A0J8GTE7</accession>
<name>A0A0J8GTE7_9ALTE</name>
<comment type="caution">
    <text evidence="4">The sequence shown here is derived from an EMBL/GenBank/DDBJ whole genome shotgun (WGS) entry which is preliminary data.</text>
</comment>
<dbReference type="Pfam" id="PF01595">
    <property type="entry name" value="CNNM"/>
    <property type="match status" value="1"/>
</dbReference>
<feature type="transmembrane region" description="Helical" evidence="2">
    <location>
        <begin position="40"/>
        <end position="58"/>
    </location>
</feature>
<feature type="transmembrane region" description="Helical" evidence="2">
    <location>
        <begin position="64"/>
        <end position="84"/>
    </location>
</feature>
<dbReference type="GO" id="GO:0010960">
    <property type="term" value="P:magnesium ion homeostasis"/>
    <property type="evidence" value="ECO:0007669"/>
    <property type="project" value="InterPro"/>
</dbReference>
<dbReference type="PROSITE" id="PS51846">
    <property type="entry name" value="CNNM"/>
    <property type="match status" value="1"/>
</dbReference>
<dbReference type="PANTHER" id="PTHR12064">
    <property type="entry name" value="METAL TRANSPORTER CNNM"/>
    <property type="match status" value="1"/>
</dbReference>
<evidence type="ECO:0000313" key="5">
    <source>
        <dbReference type="Proteomes" id="UP000037600"/>
    </source>
</evidence>
<dbReference type="PANTHER" id="PTHR12064:SF94">
    <property type="entry name" value="UNEXTENDED PROTEIN"/>
    <property type="match status" value="1"/>
</dbReference>
<dbReference type="Proteomes" id="UP000037600">
    <property type="component" value="Unassembled WGS sequence"/>
</dbReference>
<feature type="transmembrane region" description="Helical" evidence="2">
    <location>
        <begin position="96"/>
        <end position="115"/>
    </location>
</feature>
<reference evidence="4 5" key="1">
    <citation type="submission" date="2015-04" db="EMBL/GenBank/DDBJ databases">
        <title>Draft Genome Sequence of the Novel Agar-Digesting Marine Bacterium Q1.</title>
        <authorList>
            <person name="Li Y."/>
            <person name="Li D."/>
            <person name="Chen G."/>
            <person name="Du Z."/>
        </authorList>
    </citation>
    <scope>NUCLEOTIDE SEQUENCE [LARGE SCALE GENOMIC DNA]</scope>
    <source>
        <strain evidence="4 5">Q1</strain>
    </source>
</reference>
<dbReference type="EMBL" id="LAZL01000023">
    <property type="protein sequence ID" value="KMT64574.1"/>
    <property type="molecule type" value="Genomic_DNA"/>
</dbReference>
<dbReference type="OrthoDB" id="5470682at2"/>
<evidence type="ECO:0000256" key="1">
    <source>
        <dbReference type="PROSITE-ProRule" id="PRU01193"/>
    </source>
</evidence>
<keyword evidence="1 2" id="KW-0472">Membrane</keyword>
<dbReference type="STRING" id="1513271.XM47_13725"/>
<feature type="domain" description="CNNM transmembrane" evidence="3">
    <location>
        <begin position="1"/>
        <end position="158"/>
    </location>
</feature>
<organism evidence="4 5">
    <name type="scientific">Catenovulum maritimum</name>
    <dbReference type="NCBI Taxonomy" id="1513271"/>
    <lineage>
        <taxon>Bacteria</taxon>
        <taxon>Pseudomonadati</taxon>
        <taxon>Pseudomonadota</taxon>
        <taxon>Gammaproteobacteria</taxon>
        <taxon>Alteromonadales</taxon>
        <taxon>Alteromonadaceae</taxon>
        <taxon>Catenovulum</taxon>
    </lineage>
</organism>
<keyword evidence="5" id="KW-1185">Reference proteome</keyword>
<dbReference type="PATRIC" id="fig|1513271.3.peg.2816"/>
<dbReference type="AlphaFoldDB" id="A0A0J8GTE7"/>